<feature type="transmembrane region" description="Helical" evidence="1">
    <location>
        <begin position="149"/>
        <end position="167"/>
    </location>
</feature>
<feature type="transmembrane region" description="Helical" evidence="1">
    <location>
        <begin position="20"/>
        <end position="38"/>
    </location>
</feature>
<evidence type="ECO:0000256" key="1">
    <source>
        <dbReference type="SAM" id="Phobius"/>
    </source>
</evidence>
<dbReference type="RefSeq" id="WP_167975455.1">
    <property type="nucleotide sequence ID" value="NZ_VSRL01000065.1"/>
</dbReference>
<protein>
    <submittedName>
        <fullName evidence="2">Uncharacterized protein</fullName>
    </submittedName>
</protein>
<feature type="transmembrane region" description="Helical" evidence="1">
    <location>
        <begin position="109"/>
        <end position="129"/>
    </location>
</feature>
<dbReference type="EMBL" id="VSRL01000065">
    <property type="protein sequence ID" value="NKE58796.1"/>
    <property type="molecule type" value="Genomic_DNA"/>
</dbReference>
<keyword evidence="1" id="KW-1133">Transmembrane helix</keyword>
<comment type="caution">
    <text evidence="2">The sequence shown here is derived from an EMBL/GenBank/DDBJ whole genome shotgun (WGS) entry which is preliminary data.</text>
</comment>
<keyword evidence="1" id="KW-0812">Transmembrane</keyword>
<name>A0ABX1FJ99_9PSEU</name>
<proteinExistence type="predicted"/>
<sequence>MTTDLPQARQQGLMRTLNTVGHKAAVNVFMVVVLAHWAEHLTQAVQIYVLNWPRPEAGGVLGLWIPWLVTSEWLHYGYAIVMLVGFWVLRHGFTGRARTWWTVALGIQIWHHFEHLLLLLQAVTGANLLDKKVPTSIAQLMFPRVELHLFYNAIVFVPMVVAMVYHLRPTVEERARMLCSCALERV</sequence>
<evidence type="ECO:0000313" key="3">
    <source>
        <dbReference type="Proteomes" id="UP001515943"/>
    </source>
</evidence>
<organism evidence="2 3">
    <name type="scientific">Lentzea indica</name>
    <dbReference type="NCBI Taxonomy" id="2604800"/>
    <lineage>
        <taxon>Bacteria</taxon>
        <taxon>Bacillati</taxon>
        <taxon>Actinomycetota</taxon>
        <taxon>Actinomycetes</taxon>
        <taxon>Pseudonocardiales</taxon>
        <taxon>Pseudonocardiaceae</taxon>
        <taxon>Lentzea</taxon>
    </lineage>
</organism>
<keyword evidence="1" id="KW-0472">Membrane</keyword>
<accession>A0ABX1FJ99</accession>
<reference evidence="2 3" key="1">
    <citation type="submission" date="2019-08" db="EMBL/GenBank/DDBJ databases">
        <title>Lentzea from Indian Himalayas.</title>
        <authorList>
            <person name="Mandal S."/>
            <person name="Mallick Gupta A."/>
            <person name="Maiti P.K."/>
            <person name="Sarkar J."/>
            <person name="Mandal S."/>
        </authorList>
    </citation>
    <scope>NUCLEOTIDE SEQUENCE [LARGE SCALE GENOMIC DNA]</scope>
    <source>
        <strain evidence="2 3">PSKA42</strain>
    </source>
</reference>
<dbReference type="Proteomes" id="UP001515943">
    <property type="component" value="Unassembled WGS sequence"/>
</dbReference>
<gene>
    <name evidence="2" type="ORF">FXN61_19065</name>
</gene>
<feature type="transmembrane region" description="Helical" evidence="1">
    <location>
        <begin position="73"/>
        <end position="89"/>
    </location>
</feature>
<keyword evidence="3" id="KW-1185">Reference proteome</keyword>
<evidence type="ECO:0000313" key="2">
    <source>
        <dbReference type="EMBL" id="NKE58796.1"/>
    </source>
</evidence>